<evidence type="ECO:0000313" key="2">
    <source>
        <dbReference type="EMBL" id="OPC63638.1"/>
    </source>
</evidence>
<evidence type="ECO:0000313" key="3">
    <source>
        <dbReference type="Proteomes" id="UP000190813"/>
    </source>
</evidence>
<organism evidence="2 3">
    <name type="scientific">Elizabethkingia occulta</name>
    <dbReference type="NCBI Taxonomy" id="1867263"/>
    <lineage>
        <taxon>Bacteria</taxon>
        <taxon>Pseudomonadati</taxon>
        <taxon>Bacteroidota</taxon>
        <taxon>Flavobacteriia</taxon>
        <taxon>Flavobacteriales</taxon>
        <taxon>Weeksellaceae</taxon>
        <taxon>Elizabethkingia</taxon>
    </lineage>
</organism>
<accession>A0A1T3MG43</accession>
<keyword evidence="3" id="KW-1185">Reference proteome</keyword>
<protein>
    <recommendedName>
        <fullName evidence="4">Lipoprotein</fullName>
    </recommendedName>
</protein>
<dbReference type="RefSeq" id="WP_078772261.1">
    <property type="nucleotide sequence ID" value="NZ_CBCSBR010000001.1"/>
</dbReference>
<evidence type="ECO:0000256" key="1">
    <source>
        <dbReference type="SAM" id="SignalP"/>
    </source>
</evidence>
<dbReference type="PROSITE" id="PS51257">
    <property type="entry name" value="PROKAR_LIPOPROTEIN"/>
    <property type="match status" value="1"/>
</dbReference>
<comment type="caution">
    <text evidence="2">The sequence shown here is derived from an EMBL/GenBank/DDBJ whole genome shotgun (WGS) entry which is preliminary data.</text>
</comment>
<dbReference type="EMBL" id="MAHX01000016">
    <property type="protein sequence ID" value="OPC63638.1"/>
    <property type="molecule type" value="Genomic_DNA"/>
</dbReference>
<feature type="signal peptide" evidence="1">
    <location>
        <begin position="1"/>
        <end position="19"/>
    </location>
</feature>
<sequence>MKKWQFFFGLAFVFLLVTACRQDDGVHQNIDQTINFYFQDTKGNDLIIPNDPTGYASRITFIDNLSVTGNTAVSGITPGVDDAKKNYLQYIAGAIRQGLSDSTATSKKYTSQILINYNKVTNDTKVMARDTLDIVYFWTPSLFNVSSISINKKVVFNGSGGQQKNVTITKQ</sequence>
<reference evidence="2 3" key="1">
    <citation type="submission" date="2016-06" db="EMBL/GenBank/DDBJ databases">
        <title>Revisiting the taxonomy of the Elizabethkingia Genus based on Whole-Genome Sequencing, Optical Mapping, and MALDI-TOF.</title>
        <authorList>
            <person name="Nicholson A.C."/>
        </authorList>
    </citation>
    <scope>NUCLEOTIDE SEQUENCE [LARGE SCALE GENOMIC DNA]</scope>
    <source>
        <strain evidence="2 3">G4070</strain>
    </source>
</reference>
<dbReference type="Proteomes" id="UP000190813">
    <property type="component" value="Unassembled WGS sequence"/>
</dbReference>
<name>A0A1T3MG43_9FLAO</name>
<gene>
    <name evidence="2" type="ORF">BAZ10_06050</name>
</gene>
<evidence type="ECO:0008006" key="4">
    <source>
        <dbReference type="Google" id="ProtNLM"/>
    </source>
</evidence>
<proteinExistence type="predicted"/>
<feature type="chain" id="PRO_5012571991" description="Lipoprotein" evidence="1">
    <location>
        <begin position="20"/>
        <end position="171"/>
    </location>
</feature>
<keyword evidence="1" id="KW-0732">Signal</keyword>
<dbReference type="AlphaFoldDB" id="A0A1T3MG43"/>